<proteinExistence type="predicted"/>
<sequence>MEATPAAPTVGVQIRTAGGRIATVTISDKGWYSATLDDKVHLAPDEGGAGESITKRRSFFAADQGELLQTVPKVDRSKKKSDTPMRLRGKDGEIVGRTTMRAWSKASGLKVPKGYEGHHVIEVKVPKGWTTAKWSKSTGARQIHYATVDGHKVELAEAAATSRGDDGRHVLPIDRLKFNAKEDVRDRSFDKTIGTDARDDGPWKKGATATTGVSLRRWLEADTLDEPGMKLFASENCAGPARANEQDRLAPGCCLARCTVANFGGDLRITFGGTTQAEANRAAGVMAIACALDHLKGKLDDSPIFCRLSDELKEAARKARAGEPWMDQNLDRYLVRVLSEREQAALDQYQEKCRRLGRTPRIGKTPVAPSEKSWDDANKREGRGRHSLVMRELRAADGAATVKLYRGGVRGLVVAPPGQRMDQWHFCICNDVELHRKDPDLVTDVDKYWSAALELSKSGSRDALACFNEVAFEAGLDIRLLEAADVRPESGTTFTPDQIALIRKYYGFHSFGKARKTTRKCLLYCTHTAAIAGGREPHCYTAFASDDYAAACLHLRYMVSDYTWGLGVQLRRARLRATRTSGSAPTIVIDAEARAVGVTTDMIEAGVRAGRVLGERRARDVLEDLAELDPEDWADYYRRLEETLEEHKRKHARAAPMDVEEPAAAPAATEAPRPPLPPGARVNAKGETIVRLRRPPPPPTFPPPPQSEPAAAPAPPRRAKRRTPPADAPAKKRAPRAR</sequence>
<evidence type="ECO:0000313" key="2">
    <source>
        <dbReference type="EMBL" id="CAH0364511.1"/>
    </source>
</evidence>
<reference evidence="2" key="1">
    <citation type="submission" date="2021-11" db="EMBL/GenBank/DDBJ databases">
        <authorList>
            <consortium name="Genoscope - CEA"/>
            <person name="William W."/>
        </authorList>
    </citation>
    <scope>NUCLEOTIDE SEQUENCE</scope>
</reference>
<organism evidence="2 3">
    <name type="scientific">Pelagomonas calceolata</name>
    <dbReference type="NCBI Taxonomy" id="35677"/>
    <lineage>
        <taxon>Eukaryota</taxon>
        <taxon>Sar</taxon>
        <taxon>Stramenopiles</taxon>
        <taxon>Ochrophyta</taxon>
        <taxon>Pelagophyceae</taxon>
        <taxon>Pelagomonadales</taxon>
        <taxon>Pelagomonadaceae</taxon>
        <taxon>Pelagomonas</taxon>
    </lineage>
</organism>
<dbReference type="Proteomes" id="UP000789595">
    <property type="component" value="Unassembled WGS sequence"/>
</dbReference>
<feature type="region of interest" description="Disordered" evidence="1">
    <location>
        <begin position="649"/>
        <end position="738"/>
    </location>
</feature>
<protein>
    <submittedName>
        <fullName evidence="2">Uncharacterized protein</fullName>
    </submittedName>
</protein>
<feature type="compositionally biased region" description="Basic and acidic residues" evidence="1">
    <location>
        <begin position="372"/>
        <end position="381"/>
    </location>
</feature>
<evidence type="ECO:0000313" key="3">
    <source>
        <dbReference type="Proteomes" id="UP000789595"/>
    </source>
</evidence>
<dbReference type="EMBL" id="CAKKNE010000001">
    <property type="protein sequence ID" value="CAH0364511.1"/>
    <property type="molecule type" value="Genomic_DNA"/>
</dbReference>
<accession>A0A8J2WWR5</accession>
<feature type="region of interest" description="Disordered" evidence="1">
    <location>
        <begin position="360"/>
        <end position="381"/>
    </location>
</feature>
<feature type="compositionally biased region" description="Low complexity" evidence="1">
    <location>
        <begin position="654"/>
        <end position="671"/>
    </location>
</feature>
<keyword evidence="3" id="KW-1185">Reference proteome</keyword>
<feature type="compositionally biased region" description="Pro residues" evidence="1">
    <location>
        <begin position="695"/>
        <end position="716"/>
    </location>
</feature>
<comment type="caution">
    <text evidence="2">The sequence shown here is derived from an EMBL/GenBank/DDBJ whole genome shotgun (WGS) entry which is preliminary data.</text>
</comment>
<dbReference type="AlphaFoldDB" id="A0A8J2WWR5"/>
<name>A0A8J2WWR5_9STRA</name>
<evidence type="ECO:0000256" key="1">
    <source>
        <dbReference type="SAM" id="MobiDB-lite"/>
    </source>
</evidence>
<gene>
    <name evidence="2" type="ORF">PECAL_1P08770</name>
</gene>